<dbReference type="RefSeq" id="XP_043150410.1">
    <property type="nucleotide sequence ID" value="XM_043294475.1"/>
</dbReference>
<comment type="similarity">
    <text evidence="1">Belongs to the Gfa family.</text>
</comment>
<sequence length="207" mass="22654">MGNDTLGNPEFPMEGGCACGLVRYRLEAHPLIVHCCHCTSCQRETGTAFALNAVIESSLITLLPSAPATVPASAQCNAKPAAPPIGPFKEDCAVEPETILTPSESGKGQTIARCPKCRVAVWSNYGGAGPFCRFIRVGTLDEAWKVGPDVHIYTRSKRGFFMLDDGLPQFSGYYPSVDEVWSKQSLERWAKIWPEIVKYKESLVQRS</sequence>
<dbReference type="SUPFAM" id="SSF51316">
    <property type="entry name" value="Mss4-like"/>
    <property type="match status" value="1"/>
</dbReference>
<evidence type="ECO:0000256" key="4">
    <source>
        <dbReference type="ARBA" id="ARBA00023239"/>
    </source>
</evidence>
<dbReference type="Pfam" id="PF04828">
    <property type="entry name" value="GFA"/>
    <property type="match status" value="2"/>
</dbReference>
<evidence type="ECO:0000256" key="1">
    <source>
        <dbReference type="ARBA" id="ARBA00005495"/>
    </source>
</evidence>
<dbReference type="Gene3D" id="3.90.1590.10">
    <property type="entry name" value="glutathione-dependent formaldehyde- activating enzyme (gfa)"/>
    <property type="match status" value="1"/>
</dbReference>
<protein>
    <recommendedName>
        <fullName evidence="5">CENP-V/GFA domain-containing protein</fullName>
    </recommendedName>
</protein>
<evidence type="ECO:0000256" key="3">
    <source>
        <dbReference type="ARBA" id="ARBA00022833"/>
    </source>
</evidence>
<keyword evidence="4" id="KW-0456">Lyase</keyword>
<dbReference type="EMBL" id="BBXM02000008">
    <property type="protein sequence ID" value="GIC93144.1"/>
    <property type="molecule type" value="Genomic_DNA"/>
</dbReference>
<dbReference type="AlphaFoldDB" id="A0A8E0QXL1"/>
<feature type="domain" description="CENP-V/GFA" evidence="5">
    <location>
        <begin position="13"/>
        <end position="123"/>
    </location>
</feature>
<dbReference type="PANTHER" id="PTHR33337:SF33">
    <property type="entry name" value="CENP-V_GFA DOMAIN-CONTAINING PROTEIN"/>
    <property type="match status" value="1"/>
</dbReference>
<dbReference type="PROSITE" id="PS51891">
    <property type="entry name" value="CENP_V_GFA"/>
    <property type="match status" value="1"/>
</dbReference>
<reference evidence="6" key="1">
    <citation type="journal article" date="2015" name="Genome Announc.">
        <title>Draft Genome Sequence of the Pathogenic Filamentous Fungus Aspergillus udagawae Strain IFM 46973T.</title>
        <authorList>
            <person name="Kusuya Y."/>
            <person name="Takahashi-Nakaguchi A."/>
            <person name="Takahashi H."/>
            <person name="Yaguchi T."/>
        </authorList>
    </citation>
    <scope>NUCLEOTIDE SEQUENCE</scope>
    <source>
        <strain evidence="6">IFM 46973</strain>
    </source>
</reference>
<gene>
    <name evidence="6" type="ORF">Aud_009625</name>
</gene>
<proteinExistence type="inferred from homology"/>
<comment type="caution">
    <text evidence="6">The sequence shown here is derived from an EMBL/GenBank/DDBJ whole genome shotgun (WGS) entry which is preliminary data.</text>
</comment>
<evidence type="ECO:0000313" key="6">
    <source>
        <dbReference type="EMBL" id="GIC93144.1"/>
    </source>
</evidence>
<keyword evidence="2" id="KW-0479">Metal-binding</keyword>
<dbReference type="Proteomes" id="UP000036893">
    <property type="component" value="Unassembled WGS sequence"/>
</dbReference>
<name>A0A8E0QXL1_9EURO</name>
<keyword evidence="3" id="KW-0862">Zinc</keyword>
<dbReference type="InterPro" id="IPR011057">
    <property type="entry name" value="Mss4-like_sf"/>
</dbReference>
<dbReference type="GeneID" id="66997102"/>
<dbReference type="InterPro" id="IPR006913">
    <property type="entry name" value="CENP-V/GFA"/>
</dbReference>
<evidence type="ECO:0000313" key="7">
    <source>
        <dbReference type="Proteomes" id="UP000036893"/>
    </source>
</evidence>
<dbReference type="GO" id="GO:0046872">
    <property type="term" value="F:metal ion binding"/>
    <property type="evidence" value="ECO:0007669"/>
    <property type="project" value="UniProtKB-KW"/>
</dbReference>
<dbReference type="PANTHER" id="PTHR33337">
    <property type="entry name" value="GFA DOMAIN-CONTAINING PROTEIN"/>
    <property type="match status" value="1"/>
</dbReference>
<accession>A0A8E0QXL1</accession>
<organism evidence="6 7">
    <name type="scientific">Aspergillus udagawae</name>
    <dbReference type="NCBI Taxonomy" id="91492"/>
    <lineage>
        <taxon>Eukaryota</taxon>
        <taxon>Fungi</taxon>
        <taxon>Dikarya</taxon>
        <taxon>Ascomycota</taxon>
        <taxon>Pezizomycotina</taxon>
        <taxon>Eurotiomycetes</taxon>
        <taxon>Eurotiomycetidae</taxon>
        <taxon>Eurotiales</taxon>
        <taxon>Aspergillaceae</taxon>
        <taxon>Aspergillus</taxon>
        <taxon>Aspergillus subgen. Fumigati</taxon>
    </lineage>
</organism>
<reference evidence="6" key="2">
    <citation type="submission" date="2021-01" db="EMBL/GenBank/DDBJ databases">
        <title>Pan-genome distribution and transcriptional activeness of fungal secondary metabolism genes in Aspergillus section Fumigati.</title>
        <authorList>
            <person name="Takahashi H."/>
            <person name="Umemura M."/>
            <person name="Ninomiya A."/>
            <person name="Kusuya Y."/>
            <person name="Urayama S."/>
            <person name="Shimizu M."/>
            <person name="Watanabe A."/>
            <person name="Kamei K."/>
            <person name="Yaguchi T."/>
            <person name="Hagiwara D."/>
        </authorList>
    </citation>
    <scope>NUCLEOTIDE SEQUENCE</scope>
    <source>
        <strain evidence="6">IFM 46973</strain>
    </source>
</reference>
<evidence type="ECO:0000256" key="2">
    <source>
        <dbReference type="ARBA" id="ARBA00022723"/>
    </source>
</evidence>
<dbReference type="GO" id="GO:0016846">
    <property type="term" value="F:carbon-sulfur lyase activity"/>
    <property type="evidence" value="ECO:0007669"/>
    <property type="project" value="InterPro"/>
</dbReference>
<evidence type="ECO:0000259" key="5">
    <source>
        <dbReference type="PROSITE" id="PS51891"/>
    </source>
</evidence>